<evidence type="ECO:0000259" key="16">
    <source>
        <dbReference type="Pfam" id="PF20501"/>
    </source>
</evidence>
<feature type="transmembrane region" description="Helical" evidence="11">
    <location>
        <begin position="448"/>
        <end position="472"/>
    </location>
</feature>
<dbReference type="InterPro" id="IPR007182">
    <property type="entry name" value="MnhB"/>
</dbReference>
<dbReference type="Pfam" id="PF00662">
    <property type="entry name" value="Proton_antipo_N"/>
    <property type="match status" value="1"/>
</dbReference>
<feature type="transmembrane region" description="Helical" evidence="11">
    <location>
        <begin position="148"/>
        <end position="166"/>
    </location>
</feature>
<evidence type="ECO:0000256" key="1">
    <source>
        <dbReference type="ARBA" id="ARBA00004651"/>
    </source>
</evidence>
<evidence type="ECO:0000259" key="14">
    <source>
        <dbReference type="Pfam" id="PF04039"/>
    </source>
</evidence>
<feature type="transmembrane region" description="Helical" evidence="11">
    <location>
        <begin position="410"/>
        <end position="433"/>
    </location>
</feature>
<evidence type="ECO:0000256" key="7">
    <source>
        <dbReference type="ARBA" id="ARBA00023065"/>
    </source>
</evidence>
<feature type="transmembrane region" description="Helical" evidence="11">
    <location>
        <begin position="340"/>
        <end position="359"/>
    </location>
</feature>
<keyword evidence="2" id="KW-0813">Transport</keyword>
<feature type="transmembrane region" description="Helical" evidence="11">
    <location>
        <begin position="930"/>
        <end position="953"/>
    </location>
</feature>
<name>A0ABX5L6N0_9MICC</name>
<keyword evidence="6 11" id="KW-1133">Transmembrane helix</keyword>
<dbReference type="InterPro" id="IPR001750">
    <property type="entry name" value="ND/Mrp_TM"/>
</dbReference>
<evidence type="ECO:0000256" key="6">
    <source>
        <dbReference type="ARBA" id="ARBA00022989"/>
    </source>
</evidence>
<evidence type="ECO:0000256" key="8">
    <source>
        <dbReference type="ARBA" id="ARBA00023136"/>
    </source>
</evidence>
<dbReference type="NCBIfam" id="NF009284">
    <property type="entry name" value="PRK12644.1"/>
    <property type="match status" value="1"/>
</dbReference>
<feature type="transmembrane region" description="Helical" evidence="11">
    <location>
        <begin position="365"/>
        <end position="389"/>
    </location>
</feature>
<dbReference type="PANTHER" id="PTHR43373:SF1">
    <property type="entry name" value="NA(+)_H(+) ANTIPORTER SUBUNIT A"/>
    <property type="match status" value="1"/>
</dbReference>
<evidence type="ECO:0000256" key="5">
    <source>
        <dbReference type="ARBA" id="ARBA00022692"/>
    </source>
</evidence>
<dbReference type="EMBL" id="QFWG01000002">
    <property type="protein sequence ID" value="PWI28213.1"/>
    <property type="molecule type" value="Genomic_DNA"/>
</dbReference>
<evidence type="ECO:0000259" key="12">
    <source>
        <dbReference type="Pfam" id="PF00361"/>
    </source>
</evidence>
<evidence type="ECO:0000256" key="9">
    <source>
        <dbReference type="RuleBase" id="RU000320"/>
    </source>
</evidence>
<organism evidence="17 18">
    <name type="scientific">Pseudoglutamicibacter cumminsii</name>
    <dbReference type="NCBI Taxonomy" id="156979"/>
    <lineage>
        <taxon>Bacteria</taxon>
        <taxon>Bacillati</taxon>
        <taxon>Actinomycetota</taxon>
        <taxon>Actinomycetes</taxon>
        <taxon>Micrococcales</taxon>
        <taxon>Micrococcaceae</taxon>
        <taxon>Pseudoglutamicibacter</taxon>
    </lineage>
</organism>
<feature type="compositionally biased region" description="Gly residues" evidence="10">
    <location>
        <begin position="1037"/>
        <end position="1051"/>
    </location>
</feature>
<dbReference type="Pfam" id="PF20501">
    <property type="entry name" value="MbhE"/>
    <property type="match status" value="1"/>
</dbReference>
<feature type="domain" description="MrpA C-terminal/MbhD" evidence="15">
    <location>
        <begin position="654"/>
        <end position="718"/>
    </location>
</feature>
<keyword evidence="7" id="KW-0406">Ion transport</keyword>
<dbReference type="InterPro" id="IPR025383">
    <property type="entry name" value="MrpA_C/MbhD"/>
</dbReference>
<sequence>MAGFRRIKETVDCLDGRSQFVPYIETLGETVLPVLLALFVAAFLAPLLVRWIGRNAFYVLALVPAAGFVWLTTVVVRGMPGNLGEIAPGTVGQDLIPQEEYTWIPTFDVEFAFRLDPLAAALSFLILGVGALVLLYCARYFKSEDASIGPFAAQLTAFAAAMFGLVTSDDLISLFIFWEMTTILSYLLIGYARSRLSARRSALTALIVTTAGGLAMFGGLVMLGVTAGTFRLSEILMMTDALTAENAVVTAAIILILVGAISKSALFPFHFWLPGAMAAPTPVSAYLHAAAMVKAGVYVVARLAPGFSDTPGWTLLTVGFGLYTLLLGGWRALRQTDIKLVLAYGTVSQLGLIIAVLGIGTPAAMLGGLALMLGHGLFKSALFLVVGAIDHGTGTRDLRNLSGLWKARPVLFVCSVISAASMAGLPITFGFIAKETALAALIEAPTDASVLVTVIFALGSVLTFAYAARFVWGSFATKPGVEPTKISWTQPTLATPIVVLTLGTIILGFVPGPADALLSPAANVFPHLEPHTAPLELWHGFTIELAITAGIVALGLIMFFAREIVAKAQARVPALIDGERTYRYVITGIDWTAHRVTSALQRGQLSYYLAVILVTALLVPTIGVLAGGGVSFDRGEQTTNLVFTTKLVNVLILVVMAVGAVAAMRARRRFMGVLMVSLTGSGMVALFAFHSAPDLAVTQLLIEVIVLIAFLLALRVLPASVWQGRPRRRRSVQLAVAIGFGVFTAVAAGLAMAARTADPISLKYPQLAVEGGHGHNIVNVTLVDIRAWDTFGEITVLAIAATGVASLIFVVTRGADRTRAGNVAPGSIGTVYASAVRQRVASVFLDAERADTSSAWLVAGRTLAPERRSIIIEVITRLIFHSFILFSIYLLFAGHNSPGGGFAGGLLAGLALVLRYLAGGRVELAEAIRIGPGPLLGTGLTIAAASGIFPLFFGGQVFQTAVIDFTFFGEHHFVTSTIFDIGVYLIVVGLVLDVLESLGSELDVRLDAEIQHVSEAQQALVGYDGAAVRGQNFSRGGSTGGNSSGPGGATGAGADEGSEVTR</sequence>
<feature type="transmembrane region" description="Helical" evidence="11">
    <location>
        <begin position="56"/>
        <end position="76"/>
    </location>
</feature>
<feature type="domain" description="Na+/H+ antiporter MnhB subunit-related protein" evidence="14">
    <location>
        <begin position="871"/>
        <end position="992"/>
    </location>
</feature>
<feature type="transmembrane region" description="Helical" evidence="11">
    <location>
        <begin position="537"/>
        <end position="561"/>
    </location>
</feature>
<evidence type="ECO:0000256" key="11">
    <source>
        <dbReference type="SAM" id="Phobius"/>
    </source>
</evidence>
<evidence type="ECO:0000313" key="18">
    <source>
        <dbReference type="Proteomes" id="UP000245514"/>
    </source>
</evidence>
<feature type="transmembrane region" description="Helical" evidence="11">
    <location>
        <begin position="30"/>
        <end position="49"/>
    </location>
</feature>
<feature type="transmembrane region" description="Helical" evidence="11">
    <location>
        <begin position="670"/>
        <end position="689"/>
    </location>
</feature>
<keyword evidence="5 9" id="KW-0812">Transmembrane</keyword>
<accession>A0ABX5L6N0</accession>
<feature type="transmembrane region" description="Helical" evidence="11">
    <location>
        <begin position="794"/>
        <end position="812"/>
    </location>
</feature>
<feature type="transmembrane region" description="Helical" evidence="11">
    <location>
        <begin position="870"/>
        <end position="892"/>
    </location>
</feature>
<feature type="transmembrane region" description="Helical" evidence="11">
    <location>
        <begin position="118"/>
        <end position="136"/>
    </location>
</feature>
<evidence type="ECO:0000256" key="3">
    <source>
        <dbReference type="ARBA" id="ARBA00022449"/>
    </source>
</evidence>
<evidence type="ECO:0000256" key="2">
    <source>
        <dbReference type="ARBA" id="ARBA00022448"/>
    </source>
</evidence>
<comment type="caution">
    <text evidence="17">The sequence shown here is derived from an EMBL/GenBank/DDBJ whole genome shotgun (WGS) entry which is preliminary data.</text>
</comment>
<feature type="transmembrane region" description="Helical" evidence="11">
    <location>
        <begin position="734"/>
        <end position="754"/>
    </location>
</feature>
<feature type="transmembrane region" description="Helical" evidence="11">
    <location>
        <begin position="647"/>
        <end position="663"/>
    </location>
</feature>
<reference evidence="17 18" key="1">
    <citation type="submission" date="2018-05" db="EMBL/GenBank/DDBJ databases">
        <title>Draft Genome Sequence of Arthrobacter cumminsii IME1328, Isolated from a Patient Who Suffered from Foot Ulcers in China.</title>
        <authorList>
            <person name="Li M."/>
            <person name="Jiang Z."/>
            <person name="Sun Q."/>
            <person name="Tong Y."/>
        </authorList>
    </citation>
    <scope>NUCLEOTIDE SEQUENCE [LARGE SCALE GENOMIC DNA]</scope>
    <source>
        <strain evidence="17 18">IME1328</strain>
    </source>
</reference>
<dbReference type="PANTHER" id="PTHR43373">
    <property type="entry name" value="NA(+)/H(+) ANTIPORTER SUBUNIT"/>
    <property type="match status" value="1"/>
</dbReference>
<keyword evidence="4" id="KW-1003">Cell membrane</keyword>
<feature type="transmembrane region" description="Helical" evidence="11">
    <location>
        <begin position="605"/>
        <end position="627"/>
    </location>
</feature>
<dbReference type="InterPro" id="IPR046806">
    <property type="entry name" value="MrpA_C/MbhE"/>
</dbReference>
<keyword evidence="18" id="KW-1185">Reference proteome</keyword>
<keyword evidence="3" id="KW-0050">Antiport</keyword>
<evidence type="ECO:0000256" key="4">
    <source>
        <dbReference type="ARBA" id="ARBA00022475"/>
    </source>
</evidence>
<evidence type="ECO:0000256" key="10">
    <source>
        <dbReference type="SAM" id="MobiDB-lite"/>
    </source>
</evidence>
<evidence type="ECO:0000313" key="17">
    <source>
        <dbReference type="EMBL" id="PWI28213.1"/>
    </source>
</evidence>
<comment type="subcellular location">
    <subcellularLocation>
        <location evidence="1">Cell membrane</location>
        <topology evidence="1">Multi-pass membrane protein</topology>
    </subcellularLocation>
    <subcellularLocation>
        <location evidence="9">Membrane</location>
        <topology evidence="9">Multi-pass membrane protein</topology>
    </subcellularLocation>
</comment>
<feature type="transmembrane region" description="Helical" evidence="11">
    <location>
        <begin position="695"/>
        <end position="714"/>
    </location>
</feature>
<feature type="transmembrane region" description="Helical" evidence="11">
    <location>
        <begin position="172"/>
        <end position="191"/>
    </location>
</feature>
<dbReference type="Pfam" id="PF00361">
    <property type="entry name" value="Proton_antipo_M"/>
    <property type="match status" value="1"/>
</dbReference>
<dbReference type="InterPro" id="IPR050616">
    <property type="entry name" value="CPA3_Na-H_Antiporter_A"/>
</dbReference>
<feature type="region of interest" description="Disordered" evidence="10">
    <location>
        <begin position="1034"/>
        <end position="1062"/>
    </location>
</feature>
<dbReference type="InterPro" id="IPR001516">
    <property type="entry name" value="Proton_antipo_N"/>
</dbReference>
<protein>
    <submittedName>
        <fullName evidence="17">Na+/H+ antiporter subunit A</fullName>
    </submittedName>
</protein>
<feature type="domain" description="MrpA C-terminal/MbhE" evidence="16">
    <location>
        <begin position="727"/>
        <end position="808"/>
    </location>
</feature>
<feature type="transmembrane region" description="Helical" evidence="11">
    <location>
        <begin position="247"/>
        <end position="271"/>
    </location>
</feature>
<dbReference type="PRINTS" id="PR01434">
    <property type="entry name" value="NADHDHGNASE5"/>
</dbReference>
<feature type="domain" description="NADH-Ubiquinone oxidoreductase (complex I) chain 5 N-terminal" evidence="13">
    <location>
        <begin position="104"/>
        <end position="148"/>
    </location>
</feature>
<dbReference type="Pfam" id="PF13244">
    <property type="entry name" value="MbhD"/>
    <property type="match status" value="1"/>
</dbReference>
<feature type="transmembrane region" description="Helical" evidence="11">
    <location>
        <begin position="898"/>
        <end position="918"/>
    </location>
</feature>
<feature type="transmembrane region" description="Helical" evidence="11">
    <location>
        <begin position="493"/>
        <end position="510"/>
    </location>
</feature>
<feature type="transmembrane region" description="Helical" evidence="11">
    <location>
        <begin position="313"/>
        <end position="333"/>
    </location>
</feature>
<feature type="transmembrane region" description="Helical" evidence="11">
    <location>
        <begin position="973"/>
        <end position="995"/>
    </location>
</feature>
<dbReference type="Pfam" id="PF04039">
    <property type="entry name" value="MnhB"/>
    <property type="match status" value="1"/>
</dbReference>
<evidence type="ECO:0000259" key="13">
    <source>
        <dbReference type="Pfam" id="PF00662"/>
    </source>
</evidence>
<keyword evidence="8 11" id="KW-0472">Membrane</keyword>
<feature type="transmembrane region" description="Helical" evidence="11">
    <location>
        <begin position="203"/>
        <end position="227"/>
    </location>
</feature>
<feature type="domain" description="NADH:quinone oxidoreductase/Mrp antiporter transmembrane" evidence="12">
    <location>
        <begin position="168"/>
        <end position="455"/>
    </location>
</feature>
<gene>
    <name evidence="17" type="ORF">CAY35_01825</name>
</gene>
<dbReference type="Proteomes" id="UP000245514">
    <property type="component" value="Unassembled WGS sequence"/>
</dbReference>
<evidence type="ECO:0000259" key="15">
    <source>
        <dbReference type="Pfam" id="PF13244"/>
    </source>
</evidence>
<proteinExistence type="predicted"/>